<organism evidence="1 2">
    <name type="scientific">Ascaris lumbricoides</name>
    <name type="common">Giant roundworm</name>
    <dbReference type="NCBI Taxonomy" id="6252"/>
    <lineage>
        <taxon>Eukaryota</taxon>
        <taxon>Metazoa</taxon>
        <taxon>Ecdysozoa</taxon>
        <taxon>Nematoda</taxon>
        <taxon>Chromadorea</taxon>
        <taxon>Rhabditida</taxon>
        <taxon>Spirurina</taxon>
        <taxon>Ascaridomorpha</taxon>
        <taxon>Ascaridoidea</taxon>
        <taxon>Ascarididae</taxon>
        <taxon>Ascaris</taxon>
    </lineage>
</organism>
<proteinExistence type="predicted"/>
<reference evidence="2" key="1">
    <citation type="submission" date="2017-02" db="UniProtKB">
        <authorList>
            <consortium name="WormBaseParasite"/>
        </authorList>
    </citation>
    <scope>IDENTIFICATION</scope>
</reference>
<sequence length="97" mass="10516">MESKSIKLMISEQQLLYAGCYNGCKVRVVLLDEEVCTHVVASCRLIGLSSVPVPATCFFSCDANAYRAPFVGAVHSVCVAIALQTLRMLNTTTELCL</sequence>
<name>A0A0M3HML5_ASCLU</name>
<evidence type="ECO:0000313" key="1">
    <source>
        <dbReference type="Proteomes" id="UP000036681"/>
    </source>
</evidence>
<dbReference type="AlphaFoldDB" id="A0A0M3HML5"/>
<accession>A0A0M3HML5</accession>
<dbReference type="Proteomes" id="UP000036681">
    <property type="component" value="Unplaced"/>
</dbReference>
<protein>
    <submittedName>
        <fullName evidence="2">BFN domain-containing protein</fullName>
    </submittedName>
</protein>
<keyword evidence="1" id="KW-1185">Reference proteome</keyword>
<evidence type="ECO:0000313" key="2">
    <source>
        <dbReference type="WBParaSite" id="ALUE_0000278001-mRNA-1"/>
    </source>
</evidence>
<dbReference type="WBParaSite" id="ALUE_0000278001-mRNA-1">
    <property type="protein sequence ID" value="ALUE_0000278001-mRNA-1"/>
    <property type="gene ID" value="ALUE_0000278001"/>
</dbReference>